<dbReference type="Proteomes" id="UP000266841">
    <property type="component" value="Unassembled WGS sequence"/>
</dbReference>
<dbReference type="OMA" id="ENTRWAQ"/>
<evidence type="ECO:0000313" key="2">
    <source>
        <dbReference type="EMBL" id="EJK67771.1"/>
    </source>
</evidence>
<name>K0T369_THAOC</name>
<feature type="domain" description="PPIase cyclophilin-type" evidence="1">
    <location>
        <begin position="88"/>
        <end position="280"/>
    </location>
</feature>
<evidence type="ECO:0000259" key="1">
    <source>
        <dbReference type="PROSITE" id="PS50072"/>
    </source>
</evidence>
<dbReference type="OrthoDB" id="44978at2759"/>
<dbReference type="InterPro" id="IPR002130">
    <property type="entry name" value="Cyclophilin-type_PPIase_dom"/>
</dbReference>
<organism evidence="2 3">
    <name type="scientific">Thalassiosira oceanica</name>
    <name type="common">Marine diatom</name>
    <dbReference type="NCBI Taxonomy" id="159749"/>
    <lineage>
        <taxon>Eukaryota</taxon>
        <taxon>Sar</taxon>
        <taxon>Stramenopiles</taxon>
        <taxon>Ochrophyta</taxon>
        <taxon>Bacillariophyta</taxon>
        <taxon>Coscinodiscophyceae</taxon>
        <taxon>Thalassiosirophycidae</taxon>
        <taxon>Thalassiosirales</taxon>
        <taxon>Thalassiosiraceae</taxon>
        <taxon>Thalassiosira</taxon>
    </lineage>
</organism>
<keyword evidence="3" id="KW-1185">Reference proteome</keyword>
<dbReference type="EMBL" id="AGNL01012652">
    <property type="protein sequence ID" value="EJK67771.1"/>
    <property type="molecule type" value="Genomic_DNA"/>
</dbReference>
<gene>
    <name evidence="2" type="ORF">THAOC_11155</name>
</gene>
<dbReference type="Gene3D" id="2.40.100.10">
    <property type="entry name" value="Cyclophilin-like"/>
    <property type="match status" value="1"/>
</dbReference>
<dbReference type="PROSITE" id="PS50072">
    <property type="entry name" value="CSA_PPIASE_2"/>
    <property type="match status" value="1"/>
</dbReference>
<dbReference type="eggNOG" id="ENOG502SQ0M">
    <property type="taxonomic scope" value="Eukaryota"/>
</dbReference>
<dbReference type="InterPro" id="IPR029000">
    <property type="entry name" value="Cyclophilin-like_dom_sf"/>
</dbReference>
<reference evidence="2 3" key="1">
    <citation type="journal article" date="2012" name="Genome Biol.">
        <title>Genome and low-iron response of an oceanic diatom adapted to chronic iron limitation.</title>
        <authorList>
            <person name="Lommer M."/>
            <person name="Specht M."/>
            <person name="Roy A.S."/>
            <person name="Kraemer L."/>
            <person name="Andreson R."/>
            <person name="Gutowska M.A."/>
            <person name="Wolf J."/>
            <person name="Bergner S.V."/>
            <person name="Schilhabel M.B."/>
            <person name="Klostermeier U.C."/>
            <person name="Beiko R.G."/>
            <person name="Rosenstiel P."/>
            <person name="Hippler M."/>
            <person name="Laroche J."/>
        </authorList>
    </citation>
    <scope>NUCLEOTIDE SEQUENCE [LARGE SCALE GENOMIC DNA]</scope>
    <source>
        <strain evidence="2 3">CCMP1005</strain>
    </source>
</reference>
<evidence type="ECO:0000313" key="3">
    <source>
        <dbReference type="Proteomes" id="UP000266841"/>
    </source>
</evidence>
<feature type="non-terminal residue" evidence="2">
    <location>
        <position position="1"/>
    </location>
</feature>
<accession>K0T369</accession>
<protein>
    <recommendedName>
        <fullName evidence="1">PPIase cyclophilin-type domain-containing protein</fullName>
    </recommendedName>
</protein>
<proteinExistence type="predicted"/>
<sequence length="290" mass="31032">PLAPLRQSAEKKGIASRHWTLTERLDGTGAQRIGATRRTRGAVRMVYVLNDSPPAGQPVPDKQGLQITDVVSLEIQIGTGSNADTQILKIGLYGESTPTLVGEMKELCANGIVTSSDLLLGAPVRLGVGGQMTYIRPEQRVDFGVPSQRIAYAKAMRQTKAPEEFVPQKRPDGKFDACKNEKTSRPHNVAGLLSVPKGGIGFGSSSIPVKDDDAYSSCFQITASSSSDADKEERKVIGQLIDSKSMELLARLSSIPTRKALPMQSGGSPLIKTVVNDCVVESVSDLLESK</sequence>
<dbReference type="SUPFAM" id="SSF50891">
    <property type="entry name" value="Cyclophilin-like"/>
    <property type="match status" value="1"/>
</dbReference>
<comment type="caution">
    <text evidence="2">The sequence shown here is derived from an EMBL/GenBank/DDBJ whole genome shotgun (WGS) entry which is preliminary data.</text>
</comment>
<dbReference type="AlphaFoldDB" id="K0T369"/>
<dbReference type="GO" id="GO:0003755">
    <property type="term" value="F:peptidyl-prolyl cis-trans isomerase activity"/>
    <property type="evidence" value="ECO:0007669"/>
    <property type="project" value="InterPro"/>
</dbReference>